<dbReference type="Proteomes" id="UP001172102">
    <property type="component" value="Unassembled WGS sequence"/>
</dbReference>
<dbReference type="AlphaFoldDB" id="A0AA39ZPL4"/>
<reference evidence="3" key="1">
    <citation type="submission" date="2023-06" db="EMBL/GenBank/DDBJ databases">
        <title>Genome-scale phylogeny and comparative genomics of the fungal order Sordariales.</title>
        <authorList>
            <consortium name="Lawrence Berkeley National Laboratory"/>
            <person name="Hensen N."/>
            <person name="Bonometti L."/>
            <person name="Westerberg I."/>
            <person name="Brannstrom I.O."/>
            <person name="Guillou S."/>
            <person name="Cros-Aarteil S."/>
            <person name="Calhoun S."/>
            <person name="Haridas S."/>
            <person name="Kuo A."/>
            <person name="Mondo S."/>
            <person name="Pangilinan J."/>
            <person name="Riley R."/>
            <person name="Labutti K."/>
            <person name="Andreopoulos B."/>
            <person name="Lipzen A."/>
            <person name="Chen C."/>
            <person name="Yanf M."/>
            <person name="Daum C."/>
            <person name="Ng V."/>
            <person name="Clum A."/>
            <person name="Steindorff A."/>
            <person name="Ohm R."/>
            <person name="Martin F."/>
            <person name="Silar P."/>
            <person name="Natvig D."/>
            <person name="Lalanne C."/>
            <person name="Gautier V."/>
            <person name="Ament-Velasquez S.L."/>
            <person name="Kruys A."/>
            <person name="Hutchinson M.I."/>
            <person name="Powell A.J."/>
            <person name="Barry K."/>
            <person name="Miller A.N."/>
            <person name="Grigoriev I.V."/>
            <person name="Debuchy R."/>
            <person name="Gladieux P."/>
            <person name="Thoren M.H."/>
            <person name="Johannesson H."/>
        </authorList>
    </citation>
    <scope>NUCLEOTIDE SEQUENCE</scope>
    <source>
        <strain evidence="3">SMH4607-1</strain>
    </source>
</reference>
<dbReference type="EMBL" id="JAUKUA010000010">
    <property type="protein sequence ID" value="KAK0701248.1"/>
    <property type="molecule type" value="Genomic_DNA"/>
</dbReference>
<accession>A0AA39ZPL4</accession>
<feature type="domain" description="PD-(D/E)XK nuclease-like" evidence="2">
    <location>
        <begin position="253"/>
        <end position="486"/>
    </location>
</feature>
<dbReference type="InterPro" id="IPR046797">
    <property type="entry name" value="PDDEXK_12"/>
</dbReference>
<evidence type="ECO:0000256" key="1">
    <source>
        <dbReference type="SAM" id="MobiDB-lite"/>
    </source>
</evidence>
<evidence type="ECO:0000259" key="2">
    <source>
        <dbReference type="Pfam" id="PF20516"/>
    </source>
</evidence>
<comment type="caution">
    <text evidence="3">The sequence shown here is derived from an EMBL/GenBank/DDBJ whole genome shotgun (WGS) entry which is preliminary data.</text>
</comment>
<feature type="region of interest" description="Disordered" evidence="1">
    <location>
        <begin position="40"/>
        <end position="143"/>
    </location>
</feature>
<name>A0AA39ZPL4_9PEZI</name>
<feature type="compositionally biased region" description="Low complexity" evidence="1">
    <location>
        <begin position="48"/>
        <end position="58"/>
    </location>
</feature>
<keyword evidence="4" id="KW-1185">Reference proteome</keyword>
<proteinExistence type="predicted"/>
<feature type="compositionally biased region" description="Polar residues" evidence="1">
    <location>
        <begin position="92"/>
        <end position="105"/>
    </location>
</feature>
<evidence type="ECO:0000313" key="4">
    <source>
        <dbReference type="Proteomes" id="UP001172102"/>
    </source>
</evidence>
<evidence type="ECO:0000313" key="3">
    <source>
        <dbReference type="EMBL" id="KAK0701248.1"/>
    </source>
</evidence>
<dbReference type="Pfam" id="PF20516">
    <property type="entry name" value="PDDEXK_12"/>
    <property type="match status" value="1"/>
</dbReference>
<protein>
    <recommendedName>
        <fullName evidence="2">PD-(D/E)XK nuclease-like domain-containing protein</fullName>
    </recommendedName>
</protein>
<organism evidence="3 4">
    <name type="scientific">Lasiosphaeris hirsuta</name>
    <dbReference type="NCBI Taxonomy" id="260670"/>
    <lineage>
        <taxon>Eukaryota</taxon>
        <taxon>Fungi</taxon>
        <taxon>Dikarya</taxon>
        <taxon>Ascomycota</taxon>
        <taxon>Pezizomycotina</taxon>
        <taxon>Sordariomycetes</taxon>
        <taxon>Sordariomycetidae</taxon>
        <taxon>Sordariales</taxon>
        <taxon>Lasiosphaeriaceae</taxon>
        <taxon>Lasiosphaeris</taxon>
    </lineage>
</organism>
<gene>
    <name evidence="3" type="ORF">B0H67DRAFT_650479</name>
</gene>
<sequence length="498" mass="55367">MFRVPGVVYSWLSQVGNDQLIDSEYQDDNGGLEARTAKLRKRRRLEMATPSASGGRSSSPKKRKINTNDDGDSADPGLSNNSQPALSDKSSHSTVTTLSMRTTLPPSLPSFRDPAASINPPSTASDRQERSSRGSRRSASPVKNLVGLKRLEKPVYFDSFPDDAGAGQLPDDMRQLYSNIYDAIEYKTGIYPAEIRTEIEEVNHSHPPPPWVFKQSRAHASEQTQEERYFDYLPVSFLCPGIAEDITVETAIARAEFYKVCHIRDVARECLTLRRSEAAWNSKVHEPLLDLAFSTRRPPSVLFENATAARILPCFLPALGSGEAVDGKLVDFTLMPNLSPELDASIQDMLSQLIQQKGSATTVADLCINQTEYSPLLRHPVAVSIETKVAGASLEEGQLQLAIWTAAWHKRMEKFGFGGRNVPSLPTLPLILTHDHKWELYFAVDRLDKIEILGTMQIGMTDHLQGIYQLLTVLGQIGAWIDTTFRTWVVNSFHAQNT</sequence>